<dbReference type="InterPro" id="IPR015947">
    <property type="entry name" value="PUA-like_sf"/>
</dbReference>
<evidence type="ECO:0000313" key="2">
    <source>
        <dbReference type="EMBL" id="GAH33218.1"/>
    </source>
</evidence>
<dbReference type="Pfam" id="PF01472">
    <property type="entry name" value="PUA"/>
    <property type="match status" value="1"/>
</dbReference>
<dbReference type="InterPro" id="IPR036974">
    <property type="entry name" value="PUA_sf"/>
</dbReference>
<organism evidence="2">
    <name type="scientific">marine sediment metagenome</name>
    <dbReference type="NCBI Taxonomy" id="412755"/>
    <lineage>
        <taxon>unclassified sequences</taxon>
        <taxon>metagenomes</taxon>
        <taxon>ecological metagenomes</taxon>
    </lineage>
</organism>
<evidence type="ECO:0000259" key="1">
    <source>
        <dbReference type="SMART" id="SM00359"/>
    </source>
</evidence>
<dbReference type="SUPFAM" id="SSF88697">
    <property type="entry name" value="PUA domain-like"/>
    <property type="match status" value="1"/>
</dbReference>
<name>X1GJN8_9ZZZZ</name>
<protein>
    <recommendedName>
        <fullName evidence="1">PUA domain-containing protein</fullName>
    </recommendedName>
</protein>
<gene>
    <name evidence="2" type="ORF">S03H2_23864</name>
</gene>
<sequence>LAGAQKLHAAWASPRLRVIVDEDAAPYVKEGKSVFAQFVVDADEEIRPGDEVLVVDQADQLLAVGRTLLNRREMLSFEKGMAAKVRKGIGSPDVPLDVH</sequence>
<dbReference type="InterPro" id="IPR004521">
    <property type="entry name" value="Uncharacterised_CHP00451"/>
</dbReference>
<feature type="domain" description="PUA" evidence="1">
    <location>
        <begin position="16"/>
        <end position="90"/>
    </location>
</feature>
<dbReference type="InterPro" id="IPR002478">
    <property type="entry name" value="PUA"/>
</dbReference>
<dbReference type="SMART" id="SM00359">
    <property type="entry name" value="PUA"/>
    <property type="match status" value="1"/>
</dbReference>
<comment type="caution">
    <text evidence="2">The sequence shown here is derived from an EMBL/GenBank/DDBJ whole genome shotgun (WGS) entry which is preliminary data.</text>
</comment>
<accession>X1GJN8</accession>
<dbReference type="CDD" id="cd21149">
    <property type="entry name" value="PUA_archaeosine_TGT"/>
    <property type="match status" value="1"/>
</dbReference>
<proteinExistence type="predicted"/>
<dbReference type="GO" id="GO:0003723">
    <property type="term" value="F:RNA binding"/>
    <property type="evidence" value="ECO:0007669"/>
    <property type="project" value="InterPro"/>
</dbReference>
<reference evidence="2" key="1">
    <citation type="journal article" date="2014" name="Front. Microbiol.">
        <title>High frequency of phylogenetically diverse reductive dehalogenase-homologous genes in deep subseafloor sedimentary metagenomes.</title>
        <authorList>
            <person name="Kawai M."/>
            <person name="Futagami T."/>
            <person name="Toyoda A."/>
            <person name="Takaki Y."/>
            <person name="Nishi S."/>
            <person name="Hori S."/>
            <person name="Arai W."/>
            <person name="Tsubouchi T."/>
            <person name="Morono Y."/>
            <person name="Uchiyama I."/>
            <person name="Ito T."/>
            <person name="Fujiyama A."/>
            <person name="Inagaki F."/>
            <person name="Takami H."/>
        </authorList>
    </citation>
    <scope>NUCLEOTIDE SEQUENCE</scope>
    <source>
        <strain evidence="2">Expedition CK06-06</strain>
    </source>
</reference>
<feature type="non-terminal residue" evidence="2">
    <location>
        <position position="1"/>
    </location>
</feature>
<dbReference type="NCBIfam" id="TIGR00451">
    <property type="entry name" value="unchar_dom_2"/>
    <property type="match status" value="1"/>
</dbReference>
<dbReference type="EMBL" id="BARU01013117">
    <property type="protein sequence ID" value="GAH33218.1"/>
    <property type="molecule type" value="Genomic_DNA"/>
</dbReference>
<dbReference type="AlphaFoldDB" id="X1GJN8"/>
<dbReference type="PROSITE" id="PS50890">
    <property type="entry name" value="PUA"/>
    <property type="match status" value="1"/>
</dbReference>
<dbReference type="Gene3D" id="2.30.130.10">
    <property type="entry name" value="PUA domain"/>
    <property type="match status" value="1"/>
</dbReference>